<dbReference type="InterPro" id="IPR014729">
    <property type="entry name" value="Rossmann-like_a/b/a_fold"/>
</dbReference>
<name>A0A8H5CWX7_9AGAR</name>
<proteinExistence type="inferred from homology"/>
<evidence type="ECO:0000256" key="4">
    <source>
        <dbReference type="ARBA" id="ARBA00022741"/>
    </source>
</evidence>
<reference evidence="8 9" key="1">
    <citation type="journal article" date="2020" name="ISME J.">
        <title>Uncovering the hidden diversity of litter-decomposition mechanisms in mushroom-forming fungi.</title>
        <authorList>
            <person name="Floudas D."/>
            <person name="Bentzer J."/>
            <person name="Ahren D."/>
            <person name="Johansson T."/>
            <person name="Persson P."/>
            <person name="Tunlid A."/>
        </authorList>
    </citation>
    <scope>NUCLEOTIDE SEQUENCE [LARGE SCALE GENOMIC DNA]</scope>
    <source>
        <strain evidence="8 9">CBS 406.79</strain>
    </source>
</reference>
<protein>
    <recommendedName>
        <fullName evidence="1">tRNA(Ile)-lysidine synthetase</fullName>
        <ecNumber evidence="1">6.3.4.19</ecNumber>
    </recommendedName>
</protein>
<dbReference type="CDD" id="cd01992">
    <property type="entry name" value="TilS_N"/>
    <property type="match status" value="1"/>
</dbReference>
<dbReference type="GO" id="GO:0032267">
    <property type="term" value="F:tRNA(Ile)-lysidine synthase activity"/>
    <property type="evidence" value="ECO:0007669"/>
    <property type="project" value="UniProtKB-EC"/>
</dbReference>
<keyword evidence="5" id="KW-0067">ATP-binding</keyword>
<keyword evidence="3" id="KW-0819">tRNA processing</keyword>
<dbReference type="SUPFAM" id="SSF52402">
    <property type="entry name" value="Adenine nucleotide alpha hydrolases-like"/>
    <property type="match status" value="1"/>
</dbReference>
<dbReference type="EC" id="6.3.4.19" evidence="1"/>
<keyword evidence="4" id="KW-0547">Nucleotide-binding</keyword>
<comment type="catalytic activity">
    <reaction evidence="6">
        <text>cytidine(34) in tRNA(Ile2) + L-lysine + ATP = lysidine(34) in tRNA(Ile2) + AMP + diphosphate + H(+)</text>
        <dbReference type="Rhea" id="RHEA:43744"/>
        <dbReference type="Rhea" id="RHEA-COMP:10625"/>
        <dbReference type="Rhea" id="RHEA-COMP:10670"/>
        <dbReference type="ChEBI" id="CHEBI:15378"/>
        <dbReference type="ChEBI" id="CHEBI:30616"/>
        <dbReference type="ChEBI" id="CHEBI:32551"/>
        <dbReference type="ChEBI" id="CHEBI:33019"/>
        <dbReference type="ChEBI" id="CHEBI:82748"/>
        <dbReference type="ChEBI" id="CHEBI:83665"/>
        <dbReference type="ChEBI" id="CHEBI:456215"/>
        <dbReference type="EC" id="6.3.4.19"/>
    </reaction>
</comment>
<evidence type="ECO:0000256" key="3">
    <source>
        <dbReference type="ARBA" id="ARBA00022694"/>
    </source>
</evidence>
<dbReference type="InterPro" id="IPR012094">
    <property type="entry name" value="tRNA_Ile_lys_synt"/>
</dbReference>
<sequence>MVPRPRAISRDEFIRAFRLCKPLVPWPETIAIGNSGGPDSTALLFLTRRYLSENAHVPSLPRRVVSLHVNHGLQEASDDMAQRCMKTAKALGVEHHNFKIPWSSENYPGIPEEGAVEDTARKARFRMLFEGMTKTNANVLALGHHANDQVETALMRIMKGSTADGASGMKHCRRWGMNFGYFGTGGPMDYEGMRRWIIRPLLTFPKDRLLATCEEEGLPYVTDLSNFQPEVTLRNAIRKWLANNGKQDESDQVYLNVDILKKKLEDLDMGINVSAGTASLYPAISALALRADDVDHEVDFILSRNTIRAPPSTYLITHRMLQSIENPEVQRTIVLRTLRYASFHPWGSLAAQVNRRANSIFQIVEKIWNVNPLAANIRPFCAGGGVLWSPVIIKGDTFRFVNPGSGVHEQEKFGWLASRQNPPKHGPMAEVGDKDRLRVNITPRIVSRLEAGFSSMFEILYDNRFLITVNLSEIPSRIKEGIKNGGSEIWLVPQTRWFWPKIVMKAPGIPDELILHTAAQSPRKLVNFPNIDANEFDKWQKIYWRPYEKEVVASWIDVNFERPLTRL</sequence>
<evidence type="ECO:0000256" key="6">
    <source>
        <dbReference type="ARBA" id="ARBA00048539"/>
    </source>
</evidence>
<dbReference type="AlphaFoldDB" id="A0A8H5CWX7"/>
<dbReference type="OrthoDB" id="434144at2759"/>
<dbReference type="HAMAP" id="MF_01161">
    <property type="entry name" value="tRNA_Ile_lys_synt"/>
    <property type="match status" value="1"/>
</dbReference>
<dbReference type="GO" id="GO:0008033">
    <property type="term" value="P:tRNA processing"/>
    <property type="evidence" value="ECO:0007669"/>
    <property type="project" value="UniProtKB-KW"/>
</dbReference>
<organism evidence="8 9">
    <name type="scientific">Collybiopsis confluens</name>
    <dbReference type="NCBI Taxonomy" id="2823264"/>
    <lineage>
        <taxon>Eukaryota</taxon>
        <taxon>Fungi</taxon>
        <taxon>Dikarya</taxon>
        <taxon>Basidiomycota</taxon>
        <taxon>Agaricomycotina</taxon>
        <taxon>Agaricomycetes</taxon>
        <taxon>Agaricomycetidae</taxon>
        <taxon>Agaricales</taxon>
        <taxon>Marasmiineae</taxon>
        <taxon>Omphalotaceae</taxon>
        <taxon>Collybiopsis</taxon>
    </lineage>
</organism>
<dbReference type="InterPro" id="IPR012795">
    <property type="entry name" value="tRNA_Ile_lys_synt_N"/>
</dbReference>
<dbReference type="InterPro" id="IPR011063">
    <property type="entry name" value="TilS/TtcA_N"/>
</dbReference>
<evidence type="ECO:0000256" key="5">
    <source>
        <dbReference type="ARBA" id="ARBA00022840"/>
    </source>
</evidence>
<feature type="domain" description="tRNA(Ile)-lysidine/2-thiocytidine synthase N-terminal" evidence="7">
    <location>
        <begin position="30"/>
        <end position="239"/>
    </location>
</feature>
<dbReference type="GO" id="GO:0005524">
    <property type="term" value="F:ATP binding"/>
    <property type="evidence" value="ECO:0007669"/>
    <property type="project" value="UniProtKB-KW"/>
</dbReference>
<dbReference type="Gene3D" id="3.40.50.620">
    <property type="entry name" value="HUPs"/>
    <property type="match status" value="1"/>
</dbReference>
<keyword evidence="2" id="KW-0436">Ligase</keyword>
<evidence type="ECO:0000259" key="7">
    <source>
        <dbReference type="Pfam" id="PF01171"/>
    </source>
</evidence>
<dbReference type="EMBL" id="JAACJN010000307">
    <property type="protein sequence ID" value="KAF5349460.1"/>
    <property type="molecule type" value="Genomic_DNA"/>
</dbReference>
<keyword evidence="9" id="KW-1185">Reference proteome</keyword>
<dbReference type="PANTHER" id="PTHR43033:SF1">
    <property type="entry name" value="TRNA(ILE)-LYSIDINE SYNTHASE-RELATED"/>
    <property type="match status" value="1"/>
</dbReference>
<dbReference type="NCBIfam" id="TIGR02432">
    <property type="entry name" value="lysidine_TilS_N"/>
    <property type="match status" value="1"/>
</dbReference>
<dbReference type="Proteomes" id="UP000518752">
    <property type="component" value="Unassembled WGS sequence"/>
</dbReference>
<comment type="caution">
    <text evidence="8">The sequence shown here is derived from an EMBL/GenBank/DDBJ whole genome shotgun (WGS) entry which is preliminary data.</text>
</comment>
<dbReference type="Pfam" id="PF01171">
    <property type="entry name" value="ATP_bind_3"/>
    <property type="match status" value="1"/>
</dbReference>
<evidence type="ECO:0000256" key="1">
    <source>
        <dbReference type="ARBA" id="ARBA00013267"/>
    </source>
</evidence>
<gene>
    <name evidence="8" type="ORF">D9757_012430</name>
</gene>
<accession>A0A8H5CWX7</accession>
<dbReference type="PANTHER" id="PTHR43033">
    <property type="entry name" value="TRNA(ILE)-LYSIDINE SYNTHASE-RELATED"/>
    <property type="match status" value="1"/>
</dbReference>
<evidence type="ECO:0000313" key="8">
    <source>
        <dbReference type="EMBL" id="KAF5349460.1"/>
    </source>
</evidence>
<evidence type="ECO:0000313" key="9">
    <source>
        <dbReference type="Proteomes" id="UP000518752"/>
    </source>
</evidence>
<evidence type="ECO:0000256" key="2">
    <source>
        <dbReference type="ARBA" id="ARBA00022598"/>
    </source>
</evidence>